<gene>
    <name evidence="1" type="ORF">SDC9_195939</name>
</gene>
<accession>A0A645IBW9</accession>
<evidence type="ECO:0000313" key="1">
    <source>
        <dbReference type="EMBL" id="MPN48332.1"/>
    </source>
</evidence>
<dbReference type="AlphaFoldDB" id="A0A645IBW9"/>
<organism evidence="1">
    <name type="scientific">bioreactor metagenome</name>
    <dbReference type="NCBI Taxonomy" id="1076179"/>
    <lineage>
        <taxon>unclassified sequences</taxon>
        <taxon>metagenomes</taxon>
        <taxon>ecological metagenomes</taxon>
    </lineage>
</organism>
<sequence>MPDHLQAGTAARSFEDAMTGWFQRGLQHVADGGRVVDQQDGGHGQAPIGVAIIANCATHAGCLPSGEQHFGASSGFWPIVPCAALKSVFRRANPPVKGIMFSPNLPPAATCRS</sequence>
<proteinExistence type="predicted"/>
<name>A0A645IBW9_9ZZZZ</name>
<reference evidence="1" key="1">
    <citation type="submission" date="2019-08" db="EMBL/GenBank/DDBJ databases">
        <authorList>
            <person name="Kucharzyk K."/>
            <person name="Murdoch R.W."/>
            <person name="Higgins S."/>
            <person name="Loffler F."/>
        </authorList>
    </citation>
    <scope>NUCLEOTIDE SEQUENCE</scope>
</reference>
<comment type="caution">
    <text evidence="1">The sequence shown here is derived from an EMBL/GenBank/DDBJ whole genome shotgun (WGS) entry which is preliminary data.</text>
</comment>
<protein>
    <submittedName>
        <fullName evidence="1">Uncharacterized protein</fullName>
    </submittedName>
</protein>
<dbReference type="EMBL" id="VSSQ01110570">
    <property type="protein sequence ID" value="MPN48332.1"/>
    <property type="molecule type" value="Genomic_DNA"/>
</dbReference>